<gene>
    <name evidence="2" type="ORF">ACFOU2_12970</name>
</gene>
<dbReference type="RefSeq" id="WP_377915736.1">
    <property type="nucleotide sequence ID" value="NZ_JBHRZT010000052.1"/>
</dbReference>
<name>A0ABV8B592_9BACI</name>
<protein>
    <submittedName>
        <fullName evidence="2">Anti-repressor SinI family protein</fullName>
    </submittedName>
</protein>
<accession>A0ABV8B592</accession>
<evidence type="ECO:0000313" key="3">
    <source>
        <dbReference type="Proteomes" id="UP001595752"/>
    </source>
</evidence>
<dbReference type="InterPro" id="IPR010981">
    <property type="entry name" value="SinR/SinI_dimer_dom"/>
</dbReference>
<evidence type="ECO:0000313" key="2">
    <source>
        <dbReference type="EMBL" id="MFC3884361.1"/>
    </source>
</evidence>
<evidence type="ECO:0000259" key="1">
    <source>
        <dbReference type="PROSITE" id="PS51500"/>
    </source>
</evidence>
<feature type="domain" description="Sin" evidence="1">
    <location>
        <begin position="3"/>
        <end position="41"/>
    </location>
</feature>
<dbReference type="Pfam" id="PF08671">
    <property type="entry name" value="SinI"/>
    <property type="match status" value="1"/>
</dbReference>
<keyword evidence="3" id="KW-1185">Reference proteome</keyword>
<proteinExistence type="predicted"/>
<dbReference type="Proteomes" id="UP001595752">
    <property type="component" value="Unassembled WGS sequence"/>
</dbReference>
<dbReference type="InterPro" id="IPR036281">
    <property type="entry name" value="SinR/SinI_dimer_dom_sf"/>
</dbReference>
<comment type="caution">
    <text evidence="2">The sequence shown here is derived from an EMBL/GenBank/DDBJ whole genome shotgun (WGS) entry which is preliminary data.</text>
</comment>
<dbReference type="EMBL" id="JBHRZT010000052">
    <property type="protein sequence ID" value="MFC3884361.1"/>
    <property type="molecule type" value="Genomic_DNA"/>
</dbReference>
<organism evidence="2 3">
    <name type="scientific">Bacillus songklensis</name>
    <dbReference type="NCBI Taxonomy" id="1069116"/>
    <lineage>
        <taxon>Bacteria</taxon>
        <taxon>Bacillati</taxon>
        <taxon>Bacillota</taxon>
        <taxon>Bacilli</taxon>
        <taxon>Bacillales</taxon>
        <taxon>Bacillaceae</taxon>
        <taxon>Bacillus</taxon>
    </lineage>
</organism>
<dbReference type="SUPFAM" id="SSF47406">
    <property type="entry name" value="SinR repressor dimerisation domain-like"/>
    <property type="match status" value="1"/>
</dbReference>
<dbReference type="PROSITE" id="PS51500">
    <property type="entry name" value="SIN"/>
    <property type="match status" value="1"/>
</dbReference>
<sequence>MVTKENRIHVLLDEEWIDLVLEALDSGISEEDIKAFLTSHSR</sequence>
<reference evidence="3" key="1">
    <citation type="journal article" date="2019" name="Int. J. Syst. Evol. Microbiol.">
        <title>The Global Catalogue of Microorganisms (GCM) 10K type strain sequencing project: providing services to taxonomists for standard genome sequencing and annotation.</title>
        <authorList>
            <consortium name="The Broad Institute Genomics Platform"/>
            <consortium name="The Broad Institute Genome Sequencing Center for Infectious Disease"/>
            <person name="Wu L."/>
            <person name="Ma J."/>
        </authorList>
    </citation>
    <scope>NUCLEOTIDE SEQUENCE [LARGE SCALE GENOMIC DNA]</scope>
    <source>
        <strain evidence="3">CCUG 61889</strain>
    </source>
</reference>